<name>A0A0R1GMN3_9LACO</name>
<evidence type="ECO:0000256" key="3">
    <source>
        <dbReference type="ARBA" id="ARBA00011918"/>
    </source>
</evidence>
<dbReference type="InterPro" id="IPR001497">
    <property type="entry name" value="MethylDNA_cys_MeTrfase_AS"/>
</dbReference>
<keyword evidence="5" id="KW-0808">Transferase</keyword>
<dbReference type="NCBIfam" id="TIGR00589">
    <property type="entry name" value="ogt"/>
    <property type="match status" value="1"/>
</dbReference>
<dbReference type="PANTHER" id="PTHR10815:SF12">
    <property type="entry name" value="METHYLATED-DNA--PROTEIN-CYSTEINE METHYLTRANSFERASE, INDUCIBLE"/>
    <property type="match status" value="1"/>
</dbReference>
<gene>
    <name evidence="10" type="ORF">FC07_GL001515</name>
</gene>
<dbReference type="FunFam" id="1.10.10.10:FF:000214">
    <property type="entry name" value="Methylated-DNA--protein-cysteine methyltransferase"/>
    <property type="match status" value="1"/>
</dbReference>
<dbReference type="Proteomes" id="UP000051461">
    <property type="component" value="Unassembled WGS sequence"/>
</dbReference>
<dbReference type="InterPro" id="IPR014048">
    <property type="entry name" value="MethylDNA_cys_MeTrfase_DNA-bd"/>
</dbReference>
<protein>
    <recommendedName>
        <fullName evidence="3">methylated-DNA--[protein]-cysteine S-methyltransferase</fullName>
        <ecNumber evidence="3">2.1.1.63</ecNumber>
    </recommendedName>
</protein>
<dbReference type="GO" id="GO:0003908">
    <property type="term" value="F:methylated-DNA-[protein]-cysteine S-methyltransferase activity"/>
    <property type="evidence" value="ECO:0007669"/>
    <property type="project" value="UniProtKB-EC"/>
</dbReference>
<feature type="domain" description="Methylated-DNA-[protein]-cysteine S-methyltransferase DNA binding" evidence="9">
    <location>
        <begin position="90"/>
        <end position="168"/>
    </location>
</feature>
<comment type="similarity">
    <text evidence="2">Belongs to the MGMT family.</text>
</comment>
<dbReference type="InterPro" id="IPR036388">
    <property type="entry name" value="WH-like_DNA-bd_sf"/>
</dbReference>
<dbReference type="Gene3D" id="1.10.10.10">
    <property type="entry name" value="Winged helix-like DNA-binding domain superfamily/Winged helix DNA-binding domain"/>
    <property type="match status" value="1"/>
</dbReference>
<accession>A0A0R1GMN3</accession>
<reference evidence="10 11" key="1">
    <citation type="journal article" date="2015" name="Genome Announc.">
        <title>Expanding the biotechnology potential of lactobacilli through comparative genomics of 213 strains and associated genera.</title>
        <authorList>
            <person name="Sun Z."/>
            <person name="Harris H.M."/>
            <person name="McCann A."/>
            <person name="Guo C."/>
            <person name="Argimon S."/>
            <person name="Zhang W."/>
            <person name="Yang X."/>
            <person name="Jeffery I.B."/>
            <person name="Cooney J.C."/>
            <person name="Kagawa T.F."/>
            <person name="Liu W."/>
            <person name="Song Y."/>
            <person name="Salvetti E."/>
            <person name="Wrobel A."/>
            <person name="Rasinkangas P."/>
            <person name="Parkhill J."/>
            <person name="Rea M.C."/>
            <person name="O'Sullivan O."/>
            <person name="Ritari J."/>
            <person name="Douillard F.P."/>
            <person name="Paul Ross R."/>
            <person name="Yang R."/>
            <person name="Briner A.E."/>
            <person name="Felis G.E."/>
            <person name="de Vos W.M."/>
            <person name="Barrangou R."/>
            <person name="Klaenhammer T.R."/>
            <person name="Caufield P.W."/>
            <person name="Cui Y."/>
            <person name="Zhang H."/>
            <person name="O'Toole P.W."/>
        </authorList>
    </citation>
    <scope>NUCLEOTIDE SEQUENCE [LARGE SCALE GENOMIC DNA]</scope>
    <source>
        <strain evidence="10 11">DSM 20003</strain>
    </source>
</reference>
<evidence type="ECO:0000256" key="4">
    <source>
        <dbReference type="ARBA" id="ARBA00022603"/>
    </source>
</evidence>
<evidence type="ECO:0000256" key="1">
    <source>
        <dbReference type="ARBA" id="ARBA00001286"/>
    </source>
</evidence>
<evidence type="ECO:0000259" key="9">
    <source>
        <dbReference type="Pfam" id="PF01035"/>
    </source>
</evidence>
<dbReference type="SUPFAM" id="SSF46767">
    <property type="entry name" value="Methylated DNA-protein cysteine methyltransferase, C-terminal domain"/>
    <property type="match status" value="1"/>
</dbReference>
<dbReference type="GO" id="GO:0006281">
    <property type="term" value="P:DNA repair"/>
    <property type="evidence" value="ECO:0007669"/>
    <property type="project" value="UniProtKB-KW"/>
</dbReference>
<dbReference type="EC" id="2.1.1.63" evidence="3"/>
<dbReference type="PROSITE" id="PS00374">
    <property type="entry name" value="MGMT"/>
    <property type="match status" value="1"/>
</dbReference>
<dbReference type="EMBL" id="AZDA01000128">
    <property type="protein sequence ID" value="KRK32980.1"/>
    <property type="molecule type" value="Genomic_DNA"/>
</dbReference>
<comment type="caution">
    <text evidence="10">The sequence shown here is derived from an EMBL/GenBank/DDBJ whole genome shotgun (WGS) entry which is preliminary data.</text>
</comment>
<evidence type="ECO:0000256" key="2">
    <source>
        <dbReference type="ARBA" id="ARBA00008711"/>
    </source>
</evidence>
<dbReference type="CDD" id="cd06445">
    <property type="entry name" value="ATase"/>
    <property type="match status" value="1"/>
</dbReference>
<dbReference type="PANTHER" id="PTHR10815">
    <property type="entry name" value="METHYLATED-DNA--PROTEIN-CYSTEINE METHYLTRANSFERASE"/>
    <property type="match status" value="1"/>
</dbReference>
<evidence type="ECO:0000256" key="6">
    <source>
        <dbReference type="ARBA" id="ARBA00022763"/>
    </source>
</evidence>
<keyword evidence="7" id="KW-0234">DNA repair</keyword>
<organism evidence="10 11">
    <name type="scientific">Loigolactobacillus bifermentans DSM 20003</name>
    <dbReference type="NCBI Taxonomy" id="1423726"/>
    <lineage>
        <taxon>Bacteria</taxon>
        <taxon>Bacillati</taxon>
        <taxon>Bacillota</taxon>
        <taxon>Bacilli</taxon>
        <taxon>Lactobacillales</taxon>
        <taxon>Lactobacillaceae</taxon>
        <taxon>Loigolactobacillus</taxon>
    </lineage>
</organism>
<evidence type="ECO:0000313" key="10">
    <source>
        <dbReference type="EMBL" id="KRK32980.1"/>
    </source>
</evidence>
<dbReference type="AlphaFoldDB" id="A0A0R1GMN3"/>
<proteinExistence type="inferred from homology"/>
<comment type="catalytic activity">
    <reaction evidence="1">
        <text>a 4-O-methyl-thymidine in DNA + L-cysteinyl-[protein] = a thymidine in DNA + S-methyl-L-cysteinyl-[protein]</text>
        <dbReference type="Rhea" id="RHEA:53428"/>
        <dbReference type="Rhea" id="RHEA-COMP:10131"/>
        <dbReference type="Rhea" id="RHEA-COMP:10132"/>
        <dbReference type="Rhea" id="RHEA-COMP:13555"/>
        <dbReference type="Rhea" id="RHEA-COMP:13556"/>
        <dbReference type="ChEBI" id="CHEBI:29950"/>
        <dbReference type="ChEBI" id="CHEBI:82612"/>
        <dbReference type="ChEBI" id="CHEBI:137386"/>
        <dbReference type="ChEBI" id="CHEBI:137387"/>
        <dbReference type="EC" id="2.1.1.63"/>
    </reaction>
</comment>
<dbReference type="Pfam" id="PF01035">
    <property type="entry name" value="DNA_binding_1"/>
    <property type="match status" value="1"/>
</dbReference>
<dbReference type="InterPro" id="IPR036217">
    <property type="entry name" value="MethylDNA_cys_MeTrfase_DNAb"/>
</dbReference>
<comment type="catalytic activity">
    <reaction evidence="8">
        <text>a 6-O-methyl-2'-deoxyguanosine in DNA + L-cysteinyl-[protein] = S-methyl-L-cysteinyl-[protein] + a 2'-deoxyguanosine in DNA</text>
        <dbReference type="Rhea" id="RHEA:24000"/>
        <dbReference type="Rhea" id="RHEA-COMP:10131"/>
        <dbReference type="Rhea" id="RHEA-COMP:10132"/>
        <dbReference type="Rhea" id="RHEA-COMP:11367"/>
        <dbReference type="Rhea" id="RHEA-COMP:11368"/>
        <dbReference type="ChEBI" id="CHEBI:29950"/>
        <dbReference type="ChEBI" id="CHEBI:82612"/>
        <dbReference type="ChEBI" id="CHEBI:85445"/>
        <dbReference type="ChEBI" id="CHEBI:85448"/>
        <dbReference type="EC" id="2.1.1.63"/>
    </reaction>
</comment>
<evidence type="ECO:0000256" key="5">
    <source>
        <dbReference type="ARBA" id="ARBA00022679"/>
    </source>
</evidence>
<keyword evidence="6" id="KW-0227">DNA damage</keyword>
<dbReference type="STRING" id="1423726.FC07_GL001515"/>
<keyword evidence="4" id="KW-0489">Methyltransferase</keyword>
<evidence type="ECO:0000256" key="8">
    <source>
        <dbReference type="ARBA" id="ARBA00049348"/>
    </source>
</evidence>
<evidence type="ECO:0000313" key="11">
    <source>
        <dbReference type="Proteomes" id="UP000051461"/>
    </source>
</evidence>
<keyword evidence="11" id="KW-1185">Reference proteome</keyword>
<dbReference type="GO" id="GO:0032259">
    <property type="term" value="P:methylation"/>
    <property type="evidence" value="ECO:0007669"/>
    <property type="project" value="UniProtKB-KW"/>
</dbReference>
<dbReference type="PATRIC" id="fig|1423726.3.peg.1568"/>
<evidence type="ECO:0000256" key="7">
    <source>
        <dbReference type="ARBA" id="ARBA00023204"/>
    </source>
</evidence>
<sequence length="172" mass="19138">MKPGERMTTLYFEKYEFNQQQYFLAGTAKGLSFVGSPNGDIDEIHDFITDATLVPSQYRFAAAADYLTAYLSGQRPAQLPAFDWQSGTALQQQVWQALLTIPYGETRTYQELAVLVGHPTAVRAVATAVAKNPLLIVIPCHRIVRSDHTTGQYRAGAAFKQDLLDMEARQHA</sequence>